<dbReference type="InterPro" id="IPR018062">
    <property type="entry name" value="HTH_AraC-typ_CS"/>
</dbReference>
<accession>A0ABP7EBG0</accession>
<evidence type="ECO:0000313" key="6">
    <source>
        <dbReference type="Proteomes" id="UP001501479"/>
    </source>
</evidence>
<feature type="domain" description="HTH araC/xylS-type" evidence="4">
    <location>
        <begin position="191"/>
        <end position="289"/>
    </location>
</feature>
<gene>
    <name evidence="5" type="ORF">GCM10022421_22740</name>
</gene>
<reference evidence="6" key="1">
    <citation type="journal article" date="2019" name="Int. J. Syst. Evol. Microbiol.">
        <title>The Global Catalogue of Microorganisms (GCM) 10K type strain sequencing project: providing services to taxonomists for standard genome sequencing and annotation.</title>
        <authorList>
            <consortium name="The Broad Institute Genomics Platform"/>
            <consortium name="The Broad Institute Genome Sequencing Center for Infectious Disease"/>
            <person name="Wu L."/>
            <person name="Ma J."/>
        </authorList>
    </citation>
    <scope>NUCLEOTIDE SEQUENCE [LARGE SCALE GENOMIC DNA]</scope>
    <source>
        <strain evidence="6">JCM 17329</strain>
    </source>
</reference>
<keyword evidence="6" id="KW-1185">Reference proteome</keyword>
<dbReference type="PANTHER" id="PTHR43130:SF3">
    <property type="entry name" value="HTH-TYPE TRANSCRIPTIONAL REGULATOR RV1931C"/>
    <property type="match status" value="1"/>
</dbReference>
<evidence type="ECO:0000259" key="4">
    <source>
        <dbReference type="PROSITE" id="PS01124"/>
    </source>
</evidence>
<keyword evidence="2" id="KW-0238">DNA-binding</keyword>
<organism evidence="5 6">
    <name type="scientific">Oceanisphaera sediminis</name>
    <dbReference type="NCBI Taxonomy" id="981381"/>
    <lineage>
        <taxon>Bacteria</taxon>
        <taxon>Pseudomonadati</taxon>
        <taxon>Pseudomonadota</taxon>
        <taxon>Gammaproteobacteria</taxon>
        <taxon>Aeromonadales</taxon>
        <taxon>Aeromonadaceae</taxon>
        <taxon>Oceanisphaera</taxon>
    </lineage>
</organism>
<dbReference type="Pfam" id="PF01965">
    <property type="entry name" value="DJ-1_PfpI"/>
    <property type="match status" value="1"/>
</dbReference>
<evidence type="ECO:0000256" key="1">
    <source>
        <dbReference type="ARBA" id="ARBA00023015"/>
    </source>
</evidence>
<dbReference type="PANTHER" id="PTHR43130">
    <property type="entry name" value="ARAC-FAMILY TRANSCRIPTIONAL REGULATOR"/>
    <property type="match status" value="1"/>
</dbReference>
<dbReference type="InterPro" id="IPR009057">
    <property type="entry name" value="Homeodomain-like_sf"/>
</dbReference>
<dbReference type="InterPro" id="IPR018060">
    <property type="entry name" value="HTH_AraC"/>
</dbReference>
<dbReference type="SUPFAM" id="SSF52317">
    <property type="entry name" value="Class I glutamine amidotransferase-like"/>
    <property type="match status" value="1"/>
</dbReference>
<keyword evidence="3" id="KW-0804">Transcription</keyword>
<evidence type="ECO:0000313" key="5">
    <source>
        <dbReference type="EMBL" id="GAA3714744.1"/>
    </source>
</evidence>
<proteinExistence type="predicted"/>
<dbReference type="PROSITE" id="PS01124">
    <property type="entry name" value="HTH_ARAC_FAMILY_2"/>
    <property type="match status" value="1"/>
</dbReference>
<comment type="caution">
    <text evidence="5">The sequence shown here is derived from an EMBL/GenBank/DDBJ whole genome shotgun (WGS) entry which is preliminary data.</text>
</comment>
<evidence type="ECO:0000256" key="3">
    <source>
        <dbReference type="ARBA" id="ARBA00023163"/>
    </source>
</evidence>
<dbReference type="InterPro" id="IPR029062">
    <property type="entry name" value="Class_I_gatase-like"/>
</dbReference>
<dbReference type="Pfam" id="PF12833">
    <property type="entry name" value="HTH_18"/>
    <property type="match status" value="1"/>
</dbReference>
<dbReference type="Gene3D" id="1.10.10.60">
    <property type="entry name" value="Homeodomain-like"/>
    <property type="match status" value="2"/>
</dbReference>
<dbReference type="Gene3D" id="3.40.50.880">
    <property type="match status" value="1"/>
</dbReference>
<protein>
    <submittedName>
        <fullName evidence="5">Helix-turn-helix domain-containing protein</fullName>
    </submittedName>
</protein>
<name>A0ABP7EBG0_9GAMM</name>
<dbReference type="InterPro" id="IPR052158">
    <property type="entry name" value="INH-QAR"/>
</dbReference>
<dbReference type="PROSITE" id="PS00041">
    <property type="entry name" value="HTH_ARAC_FAMILY_1"/>
    <property type="match status" value="1"/>
</dbReference>
<sequence>MIFSAMQPEQALFDLKIVTPHGDMQTAERALSVQPDGGLELVAQADIVIVPGWHDLDAIPETALMDALHQAHQRGAYVVGLCYGAYALAYAGLLDGKRASTHWMAEQDFTQRFPNVQLDMNALYVDNDRLITSAGTGASLDCCLYIVRKFYGQKIANKVARMMVLPPHREGGQAQFIEQPVATSTQDARINQLLDYLRIHLNQPHSVDDLAQRAVMSRSTFTRHFSKATGMSLGEWLTNERLQRTRELLESTTLSVESISALVGFQTPTSLRKHFKRRNQVSPSEWRRTFGRE</sequence>
<dbReference type="Proteomes" id="UP001501479">
    <property type="component" value="Unassembled WGS sequence"/>
</dbReference>
<keyword evidence="1" id="KW-0805">Transcription regulation</keyword>
<dbReference type="SUPFAM" id="SSF46689">
    <property type="entry name" value="Homeodomain-like"/>
    <property type="match status" value="2"/>
</dbReference>
<dbReference type="SMART" id="SM00342">
    <property type="entry name" value="HTH_ARAC"/>
    <property type="match status" value="1"/>
</dbReference>
<dbReference type="EMBL" id="BAABDS010000036">
    <property type="protein sequence ID" value="GAA3714744.1"/>
    <property type="molecule type" value="Genomic_DNA"/>
</dbReference>
<dbReference type="CDD" id="cd03137">
    <property type="entry name" value="GATase1_AraC_1"/>
    <property type="match status" value="1"/>
</dbReference>
<evidence type="ECO:0000256" key="2">
    <source>
        <dbReference type="ARBA" id="ARBA00023125"/>
    </source>
</evidence>
<dbReference type="InterPro" id="IPR002818">
    <property type="entry name" value="DJ-1/PfpI"/>
</dbReference>